<gene>
    <name evidence="2" type="ORF">OXD698_LOCUS48902</name>
</gene>
<dbReference type="AlphaFoldDB" id="A0A820L8K1"/>
<accession>A0A820L8K1</accession>
<feature type="region of interest" description="Disordered" evidence="1">
    <location>
        <begin position="25"/>
        <end position="49"/>
    </location>
</feature>
<organism evidence="2 3">
    <name type="scientific">Adineta steineri</name>
    <dbReference type="NCBI Taxonomy" id="433720"/>
    <lineage>
        <taxon>Eukaryota</taxon>
        <taxon>Metazoa</taxon>
        <taxon>Spiralia</taxon>
        <taxon>Gnathifera</taxon>
        <taxon>Rotifera</taxon>
        <taxon>Eurotatoria</taxon>
        <taxon>Bdelloidea</taxon>
        <taxon>Adinetida</taxon>
        <taxon>Adinetidae</taxon>
        <taxon>Adineta</taxon>
    </lineage>
</organism>
<evidence type="ECO:0000313" key="2">
    <source>
        <dbReference type="EMBL" id="CAF4353409.1"/>
    </source>
</evidence>
<comment type="caution">
    <text evidence="2">The sequence shown here is derived from an EMBL/GenBank/DDBJ whole genome shotgun (WGS) entry which is preliminary data.</text>
</comment>
<evidence type="ECO:0000256" key="1">
    <source>
        <dbReference type="SAM" id="MobiDB-lite"/>
    </source>
</evidence>
<reference evidence="2" key="1">
    <citation type="submission" date="2021-02" db="EMBL/GenBank/DDBJ databases">
        <authorList>
            <person name="Nowell W R."/>
        </authorList>
    </citation>
    <scope>NUCLEOTIDE SEQUENCE</scope>
</reference>
<proteinExistence type="predicted"/>
<name>A0A820L8K1_9BILA</name>
<dbReference type="Proteomes" id="UP000663844">
    <property type="component" value="Unassembled WGS sequence"/>
</dbReference>
<sequence length="49" mass="5520">NAFSIPPPPNGPAPGESLQNATHHMMMMQHKENPLPQQFHLRYNNGNNN</sequence>
<evidence type="ECO:0000313" key="3">
    <source>
        <dbReference type="Proteomes" id="UP000663844"/>
    </source>
</evidence>
<feature type="non-terminal residue" evidence="2">
    <location>
        <position position="1"/>
    </location>
</feature>
<protein>
    <submittedName>
        <fullName evidence="2">Uncharacterized protein</fullName>
    </submittedName>
</protein>
<dbReference type="EMBL" id="CAJOAZ010021184">
    <property type="protein sequence ID" value="CAF4353409.1"/>
    <property type="molecule type" value="Genomic_DNA"/>
</dbReference>